<feature type="domain" description="HTH marR-type" evidence="4">
    <location>
        <begin position="8"/>
        <end position="144"/>
    </location>
</feature>
<evidence type="ECO:0000256" key="1">
    <source>
        <dbReference type="ARBA" id="ARBA00023015"/>
    </source>
</evidence>
<dbReference type="SMART" id="SM00347">
    <property type="entry name" value="HTH_MARR"/>
    <property type="match status" value="1"/>
</dbReference>
<sequence length="169" mass="18735">MENRDIRHGMITPALLRNAMKAYGDLLTRSLGRAGYDDLPKGGALVIAGIAVRGRLPLRELIRELGLSKQSAGQLVDALVARGYLNRLTDERDRRRLNVTLTERGREAADVYHRVRKKTEAEIAARFGRTEYSMALQVLQAFSDLGGGMGQELAIVRPFAVASRESCRL</sequence>
<dbReference type="GO" id="GO:0006950">
    <property type="term" value="P:response to stress"/>
    <property type="evidence" value="ECO:0007669"/>
    <property type="project" value="TreeGrafter"/>
</dbReference>
<evidence type="ECO:0000313" key="6">
    <source>
        <dbReference type="Proteomes" id="UP000318801"/>
    </source>
</evidence>
<dbReference type="RefSeq" id="WP_141150488.1">
    <property type="nucleotide sequence ID" value="NZ_VHLG01000014.1"/>
</dbReference>
<dbReference type="GO" id="GO:0003700">
    <property type="term" value="F:DNA-binding transcription factor activity"/>
    <property type="evidence" value="ECO:0007669"/>
    <property type="project" value="InterPro"/>
</dbReference>
<organism evidence="5 6">
    <name type="scientific">Martelella alba</name>
    <dbReference type="NCBI Taxonomy" id="2590451"/>
    <lineage>
        <taxon>Bacteria</taxon>
        <taxon>Pseudomonadati</taxon>
        <taxon>Pseudomonadota</taxon>
        <taxon>Alphaproteobacteria</taxon>
        <taxon>Hyphomicrobiales</taxon>
        <taxon>Aurantimonadaceae</taxon>
        <taxon>Martelella</taxon>
    </lineage>
</organism>
<dbReference type="PROSITE" id="PS01117">
    <property type="entry name" value="HTH_MARR_1"/>
    <property type="match status" value="1"/>
</dbReference>
<evidence type="ECO:0000256" key="2">
    <source>
        <dbReference type="ARBA" id="ARBA00023125"/>
    </source>
</evidence>
<dbReference type="GO" id="GO:0003677">
    <property type="term" value="F:DNA binding"/>
    <property type="evidence" value="ECO:0007669"/>
    <property type="project" value="UniProtKB-KW"/>
</dbReference>
<dbReference type="InterPro" id="IPR036388">
    <property type="entry name" value="WH-like_DNA-bd_sf"/>
</dbReference>
<dbReference type="EMBL" id="VHLG01000014">
    <property type="protein sequence ID" value="TPW27991.1"/>
    <property type="molecule type" value="Genomic_DNA"/>
</dbReference>
<dbReference type="InterPro" id="IPR036390">
    <property type="entry name" value="WH_DNA-bd_sf"/>
</dbReference>
<keyword evidence="6" id="KW-1185">Reference proteome</keyword>
<dbReference type="OrthoDB" id="72352at2"/>
<dbReference type="Gene3D" id="1.10.10.10">
    <property type="entry name" value="Winged helix-like DNA-binding domain superfamily/Winged helix DNA-binding domain"/>
    <property type="match status" value="1"/>
</dbReference>
<dbReference type="Pfam" id="PF12802">
    <property type="entry name" value="MarR_2"/>
    <property type="match status" value="1"/>
</dbReference>
<dbReference type="InterPro" id="IPR039422">
    <property type="entry name" value="MarR/SlyA-like"/>
</dbReference>
<dbReference type="Proteomes" id="UP000318801">
    <property type="component" value="Unassembled WGS sequence"/>
</dbReference>
<keyword evidence="3" id="KW-0804">Transcription</keyword>
<keyword evidence="2 5" id="KW-0238">DNA-binding</keyword>
<dbReference type="PRINTS" id="PR00598">
    <property type="entry name" value="HTHMARR"/>
</dbReference>
<accession>A0A506U3W8</accession>
<protein>
    <submittedName>
        <fullName evidence="5">Winged helix DNA-binding protein</fullName>
    </submittedName>
</protein>
<reference evidence="5 6" key="1">
    <citation type="submission" date="2019-06" db="EMBL/GenBank/DDBJ databases">
        <authorList>
            <person name="Li M."/>
        </authorList>
    </citation>
    <scope>NUCLEOTIDE SEQUENCE [LARGE SCALE GENOMIC DNA]</scope>
    <source>
        <strain evidence="5 6">BGMRC2036</strain>
    </source>
</reference>
<dbReference type="PANTHER" id="PTHR33164">
    <property type="entry name" value="TRANSCRIPTIONAL REGULATOR, MARR FAMILY"/>
    <property type="match status" value="1"/>
</dbReference>
<dbReference type="AlphaFoldDB" id="A0A506U3W8"/>
<proteinExistence type="predicted"/>
<evidence type="ECO:0000313" key="5">
    <source>
        <dbReference type="EMBL" id="TPW27991.1"/>
    </source>
</evidence>
<dbReference type="SUPFAM" id="SSF46785">
    <property type="entry name" value="Winged helix' DNA-binding domain"/>
    <property type="match status" value="1"/>
</dbReference>
<dbReference type="InterPro" id="IPR000835">
    <property type="entry name" value="HTH_MarR-typ"/>
</dbReference>
<keyword evidence="1" id="KW-0805">Transcription regulation</keyword>
<comment type="caution">
    <text evidence="5">The sequence shown here is derived from an EMBL/GenBank/DDBJ whole genome shotgun (WGS) entry which is preliminary data.</text>
</comment>
<dbReference type="InterPro" id="IPR023187">
    <property type="entry name" value="Tscrpt_reg_MarR-type_CS"/>
</dbReference>
<dbReference type="PANTHER" id="PTHR33164:SF43">
    <property type="entry name" value="HTH-TYPE TRANSCRIPTIONAL REPRESSOR YETL"/>
    <property type="match status" value="1"/>
</dbReference>
<evidence type="ECO:0000259" key="4">
    <source>
        <dbReference type="PROSITE" id="PS50995"/>
    </source>
</evidence>
<evidence type="ECO:0000256" key="3">
    <source>
        <dbReference type="ARBA" id="ARBA00023163"/>
    </source>
</evidence>
<name>A0A506U3W8_9HYPH</name>
<dbReference type="PROSITE" id="PS50995">
    <property type="entry name" value="HTH_MARR_2"/>
    <property type="match status" value="1"/>
</dbReference>
<gene>
    <name evidence="5" type="ORF">FJU08_18265</name>
</gene>